<name>A0ABX1EY04_9PROT</name>
<accession>A0ABX1EY04</accession>
<keyword evidence="5" id="KW-1185">Reference proteome</keyword>
<organism evidence="4 5">
    <name type="scientific">Falsiroseomonas frigidaquae</name>
    <dbReference type="NCBI Taxonomy" id="487318"/>
    <lineage>
        <taxon>Bacteria</taxon>
        <taxon>Pseudomonadati</taxon>
        <taxon>Pseudomonadota</taxon>
        <taxon>Alphaproteobacteria</taxon>
        <taxon>Acetobacterales</taxon>
        <taxon>Roseomonadaceae</taxon>
        <taxon>Falsiroseomonas</taxon>
    </lineage>
</organism>
<protein>
    <submittedName>
        <fullName evidence="4">2-nitropropane dioxygenase</fullName>
    </submittedName>
</protein>
<dbReference type="SUPFAM" id="SSF51412">
    <property type="entry name" value="Inosine monophosphate dehydrogenase (IMPDH)"/>
    <property type="match status" value="1"/>
</dbReference>
<dbReference type="InterPro" id="IPR004136">
    <property type="entry name" value="NMO"/>
</dbReference>
<dbReference type="GO" id="GO:0051213">
    <property type="term" value="F:dioxygenase activity"/>
    <property type="evidence" value="ECO:0007669"/>
    <property type="project" value="UniProtKB-KW"/>
</dbReference>
<reference evidence="4 5" key="1">
    <citation type="submission" date="2020-03" db="EMBL/GenBank/DDBJ databases">
        <title>Roseomonas selenitidurans sp. nov. isolated from soil.</title>
        <authorList>
            <person name="Liu H."/>
        </authorList>
    </citation>
    <scope>NUCLEOTIDE SEQUENCE [LARGE SCALE GENOMIC DNA]</scope>
    <source>
        <strain evidence="4 5">JCM 15073</strain>
    </source>
</reference>
<dbReference type="Gene3D" id="3.20.20.70">
    <property type="entry name" value="Aldolase class I"/>
    <property type="match status" value="1"/>
</dbReference>
<keyword evidence="4" id="KW-0223">Dioxygenase</keyword>
<evidence type="ECO:0000256" key="1">
    <source>
        <dbReference type="ARBA" id="ARBA00022630"/>
    </source>
</evidence>
<dbReference type="EMBL" id="JAAVTX010000003">
    <property type="protein sequence ID" value="NKE44977.1"/>
    <property type="molecule type" value="Genomic_DNA"/>
</dbReference>
<comment type="caution">
    <text evidence="4">The sequence shown here is derived from an EMBL/GenBank/DDBJ whole genome shotgun (WGS) entry which is preliminary data.</text>
</comment>
<sequence length="351" mass="36747">MDALTQTPVAEAPPAECLAAVDALMARGAAFFGSRYAIMGGAMSWVSERNLVAALSNAGAFGVIACGAMEPPRLAEEIVATQALTDKPFGVNLITMHPRLEQLVQTCIEHKVGHIVFAGGIPPGSAIKAAKDGGAKVVCFAPALALAKKLVRSGADALVIEGSEAGGHIGPVSLTVLAQEILPHIRDVPVFVAGGIGRGEAILSYLEMGAAGAQLGTRFVCATESIAHANFKKAFIRGAARDALPTIQLDERFPVIPVRALQNGGTKRFLEHQAETIRRFLAGEVEKGAAQLEIEHFWAGALRRAVIDGDVENGSLMAGQSVGLVTREQPVAEIVQELVTQAAMALAARRR</sequence>
<evidence type="ECO:0000313" key="4">
    <source>
        <dbReference type="EMBL" id="NKE44977.1"/>
    </source>
</evidence>
<dbReference type="Proteomes" id="UP000765160">
    <property type="component" value="Unassembled WGS sequence"/>
</dbReference>
<dbReference type="RefSeq" id="WP_168049476.1">
    <property type="nucleotide sequence ID" value="NZ_JAATJR010000003.1"/>
</dbReference>
<dbReference type="PANTHER" id="PTHR32332:SF20">
    <property type="entry name" value="2-NITROPROPANE DIOXYGENASE-LIKE PROTEIN"/>
    <property type="match status" value="1"/>
</dbReference>
<proteinExistence type="predicted"/>
<keyword evidence="3" id="KW-0560">Oxidoreductase</keyword>
<dbReference type="InterPro" id="IPR013785">
    <property type="entry name" value="Aldolase_TIM"/>
</dbReference>
<dbReference type="CDD" id="cd04730">
    <property type="entry name" value="NPD_like"/>
    <property type="match status" value="1"/>
</dbReference>
<keyword evidence="2" id="KW-0288">FMN</keyword>
<evidence type="ECO:0000256" key="2">
    <source>
        <dbReference type="ARBA" id="ARBA00022643"/>
    </source>
</evidence>
<keyword evidence="1" id="KW-0285">Flavoprotein</keyword>
<dbReference type="PANTHER" id="PTHR32332">
    <property type="entry name" value="2-NITROPROPANE DIOXYGENASE"/>
    <property type="match status" value="1"/>
</dbReference>
<gene>
    <name evidence="4" type="ORF">HB662_09320</name>
</gene>
<evidence type="ECO:0000313" key="5">
    <source>
        <dbReference type="Proteomes" id="UP000765160"/>
    </source>
</evidence>
<evidence type="ECO:0000256" key="3">
    <source>
        <dbReference type="ARBA" id="ARBA00023002"/>
    </source>
</evidence>
<dbReference type="Pfam" id="PF03060">
    <property type="entry name" value="NMO"/>
    <property type="match status" value="2"/>
</dbReference>